<dbReference type="InterPro" id="IPR006369">
    <property type="entry name" value="Protohaem_IX_farnesylTrfase"/>
</dbReference>
<accession>A0ABM8Y5R8</accession>
<feature type="transmembrane region" description="Helical" evidence="9">
    <location>
        <begin position="168"/>
        <end position="188"/>
    </location>
</feature>
<dbReference type="PANTHER" id="PTHR43448">
    <property type="entry name" value="PROTOHEME IX FARNESYLTRANSFERASE, MITOCHONDRIAL"/>
    <property type="match status" value="1"/>
</dbReference>
<protein>
    <recommendedName>
        <fullName evidence="9">Protoheme IX farnesyltransferase</fullName>
        <ecNumber evidence="9">2.5.1.141</ecNumber>
    </recommendedName>
    <alternativeName>
        <fullName evidence="9">Heme B farnesyltransferase</fullName>
    </alternativeName>
    <alternativeName>
        <fullName evidence="9">Heme O synthase</fullName>
    </alternativeName>
</protein>
<comment type="subcellular location">
    <subcellularLocation>
        <location evidence="9">Cell membrane</location>
        <topology evidence="9">Multi-pass membrane protein</topology>
    </subcellularLocation>
    <subcellularLocation>
        <location evidence="1">Membrane</location>
        <topology evidence="1">Multi-pass membrane protein</topology>
    </subcellularLocation>
</comment>
<comment type="caution">
    <text evidence="10">The sequence shown here is derived from an EMBL/GenBank/DDBJ whole genome shotgun (WGS) entry which is preliminary data.</text>
</comment>
<dbReference type="PROSITE" id="PS00943">
    <property type="entry name" value="UBIA"/>
    <property type="match status" value="1"/>
</dbReference>
<dbReference type="InterPro" id="IPR000537">
    <property type="entry name" value="UbiA_prenyltransferase"/>
</dbReference>
<dbReference type="Gene3D" id="1.10.357.140">
    <property type="entry name" value="UbiA prenyltransferase"/>
    <property type="match status" value="1"/>
</dbReference>
<comment type="miscellaneous">
    <text evidence="9">Carbon 2 of the heme B porphyrin ring is defined according to the Fischer nomenclature.</text>
</comment>
<dbReference type="GO" id="GO:0008495">
    <property type="term" value="F:protoheme IX farnesyltransferase activity"/>
    <property type="evidence" value="ECO:0007669"/>
    <property type="project" value="UniProtKB-EC"/>
</dbReference>
<comment type="similarity">
    <text evidence="9">Belongs to the UbiA prenyltransferase family. Protoheme IX farnesyltransferase subfamily.</text>
</comment>
<evidence type="ECO:0000313" key="11">
    <source>
        <dbReference type="Proteomes" id="UP000789423"/>
    </source>
</evidence>
<dbReference type="NCBIfam" id="TIGR01473">
    <property type="entry name" value="cyoE_ctaB"/>
    <property type="match status" value="1"/>
</dbReference>
<evidence type="ECO:0000256" key="7">
    <source>
        <dbReference type="ARBA" id="ARBA00023136"/>
    </source>
</evidence>
<keyword evidence="11" id="KW-1185">Reference proteome</keyword>
<evidence type="ECO:0000256" key="4">
    <source>
        <dbReference type="ARBA" id="ARBA00022692"/>
    </source>
</evidence>
<feature type="transmembrane region" description="Helical" evidence="9">
    <location>
        <begin position="74"/>
        <end position="95"/>
    </location>
</feature>
<reference evidence="10 11" key="1">
    <citation type="submission" date="2021-10" db="EMBL/GenBank/DDBJ databases">
        <authorList>
            <person name="Criscuolo A."/>
        </authorList>
    </citation>
    <scope>NUCLEOTIDE SEQUENCE [LARGE SCALE GENOMIC DNA]</scope>
    <source>
        <strain evidence="11">CIP 111899</strain>
    </source>
</reference>
<dbReference type="PANTHER" id="PTHR43448:SF2">
    <property type="entry name" value="PROTOHEME IX FARNESYLTRANSFERASE, MITOCHONDRIAL"/>
    <property type="match status" value="1"/>
</dbReference>
<feature type="transmembrane region" description="Helical" evidence="9">
    <location>
        <begin position="116"/>
        <end position="136"/>
    </location>
</feature>
<evidence type="ECO:0000256" key="1">
    <source>
        <dbReference type="ARBA" id="ARBA00004141"/>
    </source>
</evidence>
<feature type="transmembrane region" description="Helical" evidence="9">
    <location>
        <begin position="266"/>
        <end position="284"/>
    </location>
</feature>
<gene>
    <name evidence="10" type="primary">ctaB2</name>
    <name evidence="9" type="synonym">ctaB</name>
    <name evidence="10" type="ORF">BACCIP111899_00220</name>
</gene>
<feature type="transmembrane region" description="Helical" evidence="9">
    <location>
        <begin position="38"/>
        <end position="62"/>
    </location>
</feature>
<evidence type="ECO:0000256" key="9">
    <source>
        <dbReference type="HAMAP-Rule" id="MF_00154"/>
    </source>
</evidence>
<evidence type="ECO:0000256" key="8">
    <source>
        <dbReference type="ARBA" id="ARBA00047690"/>
    </source>
</evidence>
<keyword evidence="5 9" id="KW-1133">Transmembrane helix</keyword>
<keyword evidence="6 9" id="KW-0350">Heme biosynthesis</keyword>
<dbReference type="InterPro" id="IPR030470">
    <property type="entry name" value="UbiA_prenylTrfase_CS"/>
</dbReference>
<dbReference type="CDD" id="cd13957">
    <property type="entry name" value="PT_UbiA_Cox10"/>
    <property type="match status" value="1"/>
</dbReference>
<dbReference type="EC" id="2.5.1.141" evidence="9"/>
<dbReference type="InterPro" id="IPR044878">
    <property type="entry name" value="UbiA_sf"/>
</dbReference>
<feature type="transmembrane region" description="Helical" evidence="9">
    <location>
        <begin position="296"/>
        <end position="316"/>
    </location>
</feature>
<feature type="transmembrane region" description="Helical" evidence="9">
    <location>
        <begin position="142"/>
        <end position="161"/>
    </location>
</feature>
<sequence>MMKVLEGVETMSHATSQLHEESTVTDVPETSRVQDLLALVKMGIVNSNTLTVFTGFWLALHFNGLNFVDQLDKMFFTIAGSALIMAGSCSLNNYIDRDIDHLMERTKNRPTVTGKMKPSFVLTFGIVLLLLGFVFLLLTTPMAAFIGFIGAFTYVVLYSLWTKRAYTLNTVVGSVSGAVPPLIGWAAIDPSLNHPIAWMLFLIMFIWQIPHFLALAMKRVEEYRNAGIPMLPVVYGFDITKRQIMIWTVCLLPLPFYMSALGVTFMIIATLLNIGWIVLGFYGYRKKDDIKWSVQMFVYSLNYLTILFISMIVVTFF</sequence>
<comment type="subunit">
    <text evidence="9">Interacts with CtaA.</text>
</comment>
<proteinExistence type="inferred from homology"/>
<keyword evidence="2 9" id="KW-1003">Cell membrane</keyword>
<feature type="transmembrane region" description="Helical" evidence="9">
    <location>
        <begin position="244"/>
        <end position="260"/>
    </location>
</feature>
<evidence type="ECO:0000256" key="2">
    <source>
        <dbReference type="ARBA" id="ARBA00022475"/>
    </source>
</evidence>
<dbReference type="EMBL" id="CAKJTI010000001">
    <property type="protein sequence ID" value="CAG9611048.1"/>
    <property type="molecule type" value="Genomic_DNA"/>
</dbReference>
<evidence type="ECO:0000256" key="6">
    <source>
        <dbReference type="ARBA" id="ARBA00023133"/>
    </source>
</evidence>
<keyword evidence="7 9" id="KW-0472">Membrane</keyword>
<keyword evidence="3 9" id="KW-0808">Transferase</keyword>
<dbReference type="HAMAP" id="MF_00154">
    <property type="entry name" value="CyoE_CtaB"/>
    <property type="match status" value="1"/>
</dbReference>
<name>A0ABM8Y5R8_9BACI</name>
<comment type="catalytic activity">
    <reaction evidence="8 9">
        <text>heme b + (2E,6E)-farnesyl diphosphate + H2O = Fe(II)-heme o + diphosphate</text>
        <dbReference type="Rhea" id="RHEA:28070"/>
        <dbReference type="ChEBI" id="CHEBI:15377"/>
        <dbReference type="ChEBI" id="CHEBI:33019"/>
        <dbReference type="ChEBI" id="CHEBI:60344"/>
        <dbReference type="ChEBI" id="CHEBI:60530"/>
        <dbReference type="ChEBI" id="CHEBI:175763"/>
        <dbReference type="EC" id="2.5.1.141"/>
    </reaction>
</comment>
<dbReference type="Proteomes" id="UP000789423">
    <property type="component" value="Unassembled WGS sequence"/>
</dbReference>
<evidence type="ECO:0000256" key="3">
    <source>
        <dbReference type="ARBA" id="ARBA00022679"/>
    </source>
</evidence>
<comment type="function">
    <text evidence="9">Converts heme B (protoheme IX) to heme O by substitution of the vinyl group on carbon 2 of heme B porphyrin ring with a hydroxyethyl farnesyl side group.</text>
</comment>
<evidence type="ECO:0000256" key="5">
    <source>
        <dbReference type="ARBA" id="ARBA00022989"/>
    </source>
</evidence>
<evidence type="ECO:0000313" key="10">
    <source>
        <dbReference type="EMBL" id="CAG9611048.1"/>
    </source>
</evidence>
<dbReference type="Pfam" id="PF01040">
    <property type="entry name" value="UbiA"/>
    <property type="match status" value="1"/>
</dbReference>
<comment type="pathway">
    <text evidence="9">Porphyrin-containing compound metabolism; heme O biosynthesis; heme O from protoheme: step 1/1.</text>
</comment>
<organism evidence="10 11">
    <name type="scientific">Bacillus rhizoplanae</name>
    <dbReference type="NCBI Taxonomy" id="2880966"/>
    <lineage>
        <taxon>Bacteria</taxon>
        <taxon>Bacillati</taxon>
        <taxon>Bacillota</taxon>
        <taxon>Bacilli</taxon>
        <taxon>Bacillales</taxon>
        <taxon>Bacillaceae</taxon>
        <taxon>Bacillus</taxon>
    </lineage>
</organism>
<keyword evidence="4 9" id="KW-0812">Transmembrane</keyword>
<feature type="transmembrane region" description="Helical" evidence="9">
    <location>
        <begin position="194"/>
        <end position="215"/>
    </location>
</feature>